<evidence type="ECO:0000313" key="2">
    <source>
        <dbReference type="Proteomes" id="UP000509448"/>
    </source>
</evidence>
<name>A0A4P2VDL1_9ARCH</name>
<proteinExistence type="predicted"/>
<dbReference type="GeneID" id="55585125"/>
<dbReference type="EMBL" id="AP018732">
    <property type="protein sequence ID" value="BBE42699.1"/>
    <property type="molecule type" value="Genomic_DNA"/>
</dbReference>
<dbReference type="KEGG" id="ccai:NAS2_1311"/>
<organism evidence="1 2">
    <name type="scientific">Conexivisphaera calida</name>
    <dbReference type="NCBI Taxonomy" id="1874277"/>
    <lineage>
        <taxon>Archaea</taxon>
        <taxon>Nitrososphaerota</taxon>
        <taxon>Conexivisphaeria</taxon>
        <taxon>Conexivisphaerales</taxon>
        <taxon>Conexivisphaeraceae</taxon>
        <taxon>Conexivisphaera</taxon>
    </lineage>
</organism>
<keyword evidence="2" id="KW-1185">Reference proteome</keyword>
<gene>
    <name evidence="1" type="ORF">NAS2_1311</name>
</gene>
<sequence>MVGAELKLPWRKVDGRIRALASIEEALRVLRTRRGIISGMLGRMREREQSLRTRISSDVSGGRQERLALRVSEYKDVQRIIGILEAAELSLEKAILRLENVQYYLLITGELAAAVQALRGVGEILDSIPGNLRSVTDELADTLAWITGNASLSEDLAIDGTSGIVGNFDVQDIIDEAVDEVSDLIMKKFETPEPQAVDMDEVSRILGAAKDVGNNRFNETIAGVVVGRRSAEDEQEGVAV</sequence>
<dbReference type="AlphaFoldDB" id="A0A4P2VDL1"/>
<evidence type="ECO:0000313" key="1">
    <source>
        <dbReference type="EMBL" id="BBE42699.1"/>
    </source>
</evidence>
<protein>
    <submittedName>
        <fullName evidence="1">Uncharacterized protein</fullName>
    </submittedName>
</protein>
<reference evidence="1 2" key="1">
    <citation type="journal article" date="2019" name="ISME J.">
        <title>Isolation and characterization of a thermophilic sulfur- and iron-reducing thaumarchaeote from a terrestrial acidic hot spring.</title>
        <authorList>
            <person name="Kato S."/>
            <person name="Itoh T."/>
            <person name="Yuki M."/>
            <person name="Nagamori M."/>
            <person name="Ohnishi M."/>
            <person name="Uematsu K."/>
            <person name="Suzuki K."/>
            <person name="Takashina T."/>
            <person name="Ohkuma M."/>
        </authorList>
    </citation>
    <scope>NUCLEOTIDE SEQUENCE [LARGE SCALE GENOMIC DNA]</scope>
    <source>
        <strain evidence="1 2">NAS-02</strain>
    </source>
</reference>
<dbReference type="Proteomes" id="UP000509448">
    <property type="component" value="Chromosome"/>
</dbReference>
<accession>A0A4P2VDL1</accession>
<dbReference type="RefSeq" id="WP_174448910.1">
    <property type="nucleotide sequence ID" value="NZ_AP018732.1"/>
</dbReference>